<dbReference type="GO" id="GO:0062054">
    <property type="term" value="F:fluoride channel activity"/>
    <property type="evidence" value="ECO:0007669"/>
    <property type="project" value="UniProtKB-UniRule"/>
</dbReference>
<evidence type="ECO:0000256" key="5">
    <source>
        <dbReference type="ARBA" id="ARBA00022989"/>
    </source>
</evidence>
<evidence type="ECO:0000256" key="10">
    <source>
        <dbReference type="ARBA" id="ARBA00035585"/>
    </source>
</evidence>
<comment type="catalytic activity">
    <reaction evidence="10">
        <text>fluoride(in) = fluoride(out)</text>
        <dbReference type="Rhea" id="RHEA:76159"/>
        <dbReference type="ChEBI" id="CHEBI:17051"/>
    </reaction>
    <physiologicalReaction direction="left-to-right" evidence="10">
        <dbReference type="Rhea" id="RHEA:76160"/>
    </physiologicalReaction>
</comment>
<keyword evidence="5 11" id="KW-1133">Transmembrane helix</keyword>
<sequence>MQNYVYIALGGALGSLTRYWVGATVANRMGTRFPYGTFIVNITACLILGFALTLMGKRPEISPALRFLIPIGFVGAYSTFSTFEWETFANLQTGAFFIAGLYVILSCVLGLAAVWCGVLLARLCS</sequence>
<feature type="binding site" evidence="11">
    <location>
        <position position="78"/>
    </location>
    <ligand>
        <name>Na(+)</name>
        <dbReference type="ChEBI" id="CHEBI:29101"/>
        <note>structural</note>
    </ligand>
</feature>
<keyword evidence="4 11" id="KW-0812">Transmembrane</keyword>
<protein>
    <recommendedName>
        <fullName evidence="11">Fluoride-specific ion channel FluC</fullName>
    </recommendedName>
</protein>
<feature type="transmembrane region" description="Helical" evidence="11">
    <location>
        <begin position="64"/>
        <end position="83"/>
    </location>
</feature>
<feature type="transmembrane region" description="Helical" evidence="11">
    <location>
        <begin position="33"/>
        <end position="52"/>
    </location>
</feature>
<evidence type="ECO:0000256" key="9">
    <source>
        <dbReference type="ARBA" id="ARBA00035120"/>
    </source>
</evidence>
<dbReference type="PANTHER" id="PTHR28259:SF1">
    <property type="entry name" value="FLUORIDE EXPORT PROTEIN 1-RELATED"/>
    <property type="match status" value="1"/>
</dbReference>
<dbReference type="EMBL" id="CP060394">
    <property type="protein sequence ID" value="QNI34085.1"/>
    <property type="molecule type" value="Genomic_DNA"/>
</dbReference>
<dbReference type="AlphaFoldDB" id="A0A7G8BNG5"/>
<keyword evidence="13" id="KW-1185">Reference proteome</keyword>
<dbReference type="RefSeq" id="WP_186745953.1">
    <property type="nucleotide sequence ID" value="NZ_CP060394.1"/>
</dbReference>
<feature type="transmembrane region" description="Helical" evidence="11">
    <location>
        <begin position="95"/>
        <end position="121"/>
    </location>
</feature>
<evidence type="ECO:0000256" key="2">
    <source>
        <dbReference type="ARBA" id="ARBA00022475"/>
    </source>
</evidence>
<comment type="function">
    <text evidence="11">Fluoride-specific ion channel. Important for reducing fluoride concentration in the cell, thus reducing its toxicity.</text>
</comment>
<feature type="transmembrane region" description="Helical" evidence="11">
    <location>
        <begin position="5"/>
        <end position="21"/>
    </location>
</feature>
<keyword evidence="11" id="KW-0915">Sodium</keyword>
<evidence type="ECO:0000256" key="7">
    <source>
        <dbReference type="ARBA" id="ARBA00023136"/>
    </source>
</evidence>
<keyword evidence="8 11" id="KW-0407">Ion channel</keyword>
<accession>A0A7G8BNG5</accession>
<gene>
    <name evidence="11 12" type="primary">crcB</name>
    <name evidence="11" type="synonym">fluC</name>
    <name evidence="12" type="ORF">H7849_09360</name>
</gene>
<dbReference type="HAMAP" id="MF_00454">
    <property type="entry name" value="FluC"/>
    <property type="match status" value="1"/>
</dbReference>
<dbReference type="NCBIfam" id="TIGR00494">
    <property type="entry name" value="crcB"/>
    <property type="match status" value="1"/>
</dbReference>
<reference evidence="12 13" key="1">
    <citation type="submission" date="2020-08" db="EMBL/GenBank/DDBJ databases">
        <title>Edaphobacter telluris sp. nov. and Acidobacterium dinghuensis sp. nov., two acidobacteria isolated from forest soil.</title>
        <authorList>
            <person name="Fu J."/>
            <person name="Qiu L."/>
        </authorList>
    </citation>
    <scope>NUCLEOTIDE SEQUENCE [LARGE SCALE GENOMIC DNA]</scope>
    <source>
        <strain evidence="12">4Y35</strain>
    </source>
</reference>
<dbReference type="GO" id="GO:0046872">
    <property type="term" value="F:metal ion binding"/>
    <property type="evidence" value="ECO:0007669"/>
    <property type="project" value="UniProtKB-KW"/>
</dbReference>
<comment type="activity regulation">
    <text evidence="11">Na(+) is not transported, but it plays an essential structural role and its presence is essential for fluoride channel function.</text>
</comment>
<proteinExistence type="inferred from homology"/>
<keyword evidence="2 11" id="KW-1003">Cell membrane</keyword>
<keyword evidence="6 11" id="KW-0406">Ion transport</keyword>
<dbReference type="Pfam" id="PF02537">
    <property type="entry name" value="CRCB"/>
    <property type="match status" value="1"/>
</dbReference>
<dbReference type="GO" id="GO:0005886">
    <property type="term" value="C:plasma membrane"/>
    <property type="evidence" value="ECO:0007669"/>
    <property type="project" value="UniProtKB-SubCell"/>
</dbReference>
<dbReference type="KEGG" id="adin:H7849_09360"/>
<dbReference type="InterPro" id="IPR003691">
    <property type="entry name" value="FluC"/>
</dbReference>
<evidence type="ECO:0000256" key="8">
    <source>
        <dbReference type="ARBA" id="ARBA00023303"/>
    </source>
</evidence>
<evidence type="ECO:0000256" key="6">
    <source>
        <dbReference type="ARBA" id="ARBA00023065"/>
    </source>
</evidence>
<evidence type="ECO:0000256" key="1">
    <source>
        <dbReference type="ARBA" id="ARBA00004651"/>
    </source>
</evidence>
<dbReference type="PANTHER" id="PTHR28259">
    <property type="entry name" value="FLUORIDE EXPORT PROTEIN 1-RELATED"/>
    <property type="match status" value="1"/>
</dbReference>
<organism evidence="12 13">
    <name type="scientific">Alloacidobacterium dinghuense</name>
    <dbReference type="NCBI Taxonomy" id="2763107"/>
    <lineage>
        <taxon>Bacteria</taxon>
        <taxon>Pseudomonadati</taxon>
        <taxon>Acidobacteriota</taxon>
        <taxon>Terriglobia</taxon>
        <taxon>Terriglobales</taxon>
        <taxon>Acidobacteriaceae</taxon>
        <taxon>Alloacidobacterium</taxon>
    </lineage>
</organism>
<keyword evidence="11" id="KW-0479">Metal-binding</keyword>
<evidence type="ECO:0000313" key="12">
    <source>
        <dbReference type="EMBL" id="QNI34085.1"/>
    </source>
</evidence>
<comment type="similarity">
    <text evidence="9 11">Belongs to the fluoride channel Fluc/FEX (TC 1.A.43) family.</text>
</comment>
<dbReference type="Proteomes" id="UP000515312">
    <property type="component" value="Chromosome"/>
</dbReference>
<feature type="binding site" evidence="11">
    <location>
        <position position="75"/>
    </location>
    <ligand>
        <name>Na(+)</name>
        <dbReference type="ChEBI" id="CHEBI:29101"/>
        <note>structural</note>
    </ligand>
</feature>
<keyword evidence="3" id="KW-0997">Cell inner membrane</keyword>
<evidence type="ECO:0000256" key="11">
    <source>
        <dbReference type="HAMAP-Rule" id="MF_00454"/>
    </source>
</evidence>
<keyword evidence="7 11" id="KW-0472">Membrane</keyword>
<name>A0A7G8BNG5_9BACT</name>
<keyword evidence="11" id="KW-0813">Transport</keyword>
<evidence type="ECO:0000256" key="4">
    <source>
        <dbReference type="ARBA" id="ARBA00022692"/>
    </source>
</evidence>
<comment type="subcellular location">
    <subcellularLocation>
        <location evidence="1 11">Cell membrane</location>
        <topology evidence="1 11">Multi-pass membrane protein</topology>
    </subcellularLocation>
</comment>
<evidence type="ECO:0000256" key="3">
    <source>
        <dbReference type="ARBA" id="ARBA00022519"/>
    </source>
</evidence>
<evidence type="ECO:0000313" key="13">
    <source>
        <dbReference type="Proteomes" id="UP000515312"/>
    </source>
</evidence>
<dbReference type="GO" id="GO:0140114">
    <property type="term" value="P:cellular detoxification of fluoride"/>
    <property type="evidence" value="ECO:0007669"/>
    <property type="project" value="UniProtKB-UniRule"/>
</dbReference>